<keyword evidence="6 14" id="KW-0863">Zinc-finger</keyword>
<keyword evidence="11 14" id="KW-0413">Isomerase</keyword>
<comment type="cofactor">
    <cofactor evidence="14">
        <name>Zn(2+)</name>
        <dbReference type="ChEBI" id="CHEBI:29105"/>
    </cofactor>
    <text evidence="14">Binds 1 or 2 zinc ions per subunit.</text>
</comment>
<evidence type="ECO:0000256" key="12">
    <source>
        <dbReference type="ARBA" id="ARBA00043976"/>
    </source>
</evidence>
<dbReference type="InterPro" id="IPR005736">
    <property type="entry name" value="Reverse_gyrase"/>
</dbReference>
<feature type="region of interest" description="Topoisomerase I" evidence="14">
    <location>
        <begin position="570"/>
        <end position="1121"/>
    </location>
</feature>
<evidence type="ECO:0000256" key="4">
    <source>
        <dbReference type="ARBA" id="ARBA00022723"/>
    </source>
</evidence>
<evidence type="ECO:0000259" key="17">
    <source>
        <dbReference type="PROSITE" id="PS50880"/>
    </source>
</evidence>
<dbReference type="Pfam" id="PF01751">
    <property type="entry name" value="Toprim"/>
    <property type="match status" value="1"/>
</dbReference>
<organism evidence="21">
    <name type="scientific">candidate division WOR-3 bacterium</name>
    <dbReference type="NCBI Taxonomy" id="2052148"/>
    <lineage>
        <taxon>Bacteria</taxon>
        <taxon>Bacteria division WOR-3</taxon>
    </lineage>
</organism>
<name>A0A7V6CMN8_UNCW3</name>
<evidence type="ECO:0000256" key="13">
    <source>
        <dbReference type="ARBA" id="ARBA00049360"/>
    </source>
</evidence>
<dbReference type="PROSITE" id="PS50880">
    <property type="entry name" value="TOPRIM"/>
    <property type="match status" value="1"/>
</dbReference>
<comment type="similarity">
    <text evidence="14">In the C-terminal section; belongs to the type IA topoisomerase family.</text>
</comment>
<comment type="domain">
    <text evidence="14">Introduction of positive supercoils requires the cooperation of both domains. The helicase-like domain probably does not directly unwind DNA, but more likely acts by driving ATP-dependent conformational changes within the whole enzyme. A beta hairpin in the 'latch' region of the N-terminal domain plays a regulatory role in the enzyme, repressing topoisomerase activity in the absence of ATP and preventing the enzyme from acting as an ATP-independent relaxing enzyme; it also helps to coordinate nucleotide hydrolysis by the ATPase domain with the supercoiling activity of the topoisomerase domain.</text>
</comment>
<feature type="domain" description="Helicase ATP-binding" evidence="18">
    <location>
        <begin position="71"/>
        <end position="274"/>
    </location>
</feature>
<dbReference type="GO" id="GO:0003677">
    <property type="term" value="F:DNA binding"/>
    <property type="evidence" value="ECO:0007669"/>
    <property type="project" value="UniProtKB-UniRule"/>
</dbReference>
<comment type="function">
    <text evidence="14">Modifies the topological state of DNA by introducing positive supercoils in an ATP-dependent process, increasing the linking number in steps of +1. Binds to single-stranded DNA, transiently cleaves and then rejoins the ends, introducing a positive supercoil in the process. The scissile phosphodiester is attacked by the catalytic tyrosine of the enzyme, resulting in the formation of a DNA-(5'-phosphotyrosyl)-enzyme intermediate. Probably involved in rewinding DNA strands in regions of the chromosome that have opened up to allow replication, transcription, DNA repair and/or for DNA protection.</text>
</comment>
<accession>A0A7V6CMN8</accession>
<dbReference type="Pfam" id="PF01131">
    <property type="entry name" value="Topoisom_bac"/>
    <property type="match status" value="1"/>
</dbReference>
<evidence type="ECO:0000256" key="14">
    <source>
        <dbReference type="HAMAP-Rule" id="MF_01125"/>
    </source>
</evidence>
<dbReference type="Pfam" id="PF00270">
    <property type="entry name" value="DEAD"/>
    <property type="match status" value="1"/>
</dbReference>
<evidence type="ECO:0000256" key="7">
    <source>
        <dbReference type="ARBA" id="ARBA00022833"/>
    </source>
</evidence>
<dbReference type="SUPFAM" id="SSF52540">
    <property type="entry name" value="P-loop containing nucleoside triphosphate hydrolases"/>
    <property type="match status" value="2"/>
</dbReference>
<comment type="subcellular location">
    <subcellularLocation>
        <location evidence="1 14">Cytoplasm</location>
    </subcellularLocation>
</comment>
<feature type="domain" description="Topo IA-type catalytic" evidence="20">
    <location>
        <begin position="721"/>
        <end position="1119"/>
    </location>
</feature>
<comment type="caution">
    <text evidence="21">The sequence shown here is derived from an EMBL/GenBank/DDBJ whole genome shotgun (WGS) entry which is preliminary data.</text>
</comment>
<dbReference type="InterPro" id="IPR023405">
    <property type="entry name" value="Topo_IA_core_domain"/>
</dbReference>
<dbReference type="SUPFAM" id="SSF56712">
    <property type="entry name" value="Prokaryotic type I DNA topoisomerase"/>
    <property type="match status" value="1"/>
</dbReference>
<comment type="catalytic activity">
    <reaction evidence="13 14 15">
        <text>ATP + H2O = ADP + phosphate + H(+)</text>
        <dbReference type="Rhea" id="RHEA:13065"/>
        <dbReference type="ChEBI" id="CHEBI:15377"/>
        <dbReference type="ChEBI" id="CHEBI:15378"/>
        <dbReference type="ChEBI" id="CHEBI:30616"/>
        <dbReference type="ChEBI" id="CHEBI:43474"/>
        <dbReference type="ChEBI" id="CHEBI:456216"/>
    </reaction>
</comment>
<dbReference type="CDD" id="cd17924">
    <property type="entry name" value="DDXDc_reverse_gyrase"/>
    <property type="match status" value="1"/>
</dbReference>
<dbReference type="Gene3D" id="3.40.50.140">
    <property type="match status" value="1"/>
</dbReference>
<evidence type="ECO:0000256" key="10">
    <source>
        <dbReference type="ARBA" id="ARBA00023125"/>
    </source>
</evidence>
<evidence type="ECO:0000256" key="6">
    <source>
        <dbReference type="ARBA" id="ARBA00022771"/>
    </source>
</evidence>
<evidence type="ECO:0000256" key="3">
    <source>
        <dbReference type="ARBA" id="ARBA00022490"/>
    </source>
</evidence>
<protein>
    <recommendedName>
        <fullName evidence="14 15">Reverse gyrase</fullName>
        <ecNumber evidence="14">5.6.2.-</ecNumber>
    </recommendedName>
</protein>
<dbReference type="PROSITE" id="PS52036">
    <property type="entry name" value="ZF_RG_N"/>
    <property type="match status" value="1"/>
</dbReference>
<keyword evidence="9 14" id="KW-0799">Topoisomerase</keyword>
<evidence type="ECO:0000256" key="5">
    <source>
        <dbReference type="ARBA" id="ARBA00022741"/>
    </source>
</evidence>
<dbReference type="InterPro" id="IPR003601">
    <property type="entry name" value="Topo_IA_2"/>
</dbReference>
<evidence type="ECO:0000256" key="15">
    <source>
        <dbReference type="RuleBase" id="RU004026"/>
    </source>
</evidence>
<gene>
    <name evidence="14 21" type="primary">rgy</name>
    <name evidence="21" type="ORF">ENV79_01815</name>
</gene>
<dbReference type="SMART" id="SM00436">
    <property type="entry name" value="TOP1Bc"/>
    <property type="match status" value="1"/>
</dbReference>
<dbReference type="InterPro" id="IPR027417">
    <property type="entry name" value="P-loop_NTPase"/>
</dbReference>
<evidence type="ECO:0000313" key="21">
    <source>
        <dbReference type="EMBL" id="HHR48366.1"/>
    </source>
</evidence>
<dbReference type="InterPro" id="IPR013826">
    <property type="entry name" value="Topo_IA_cen_sub3"/>
</dbReference>
<sequence length="1121" mass="131018">MIKSIYKNLCPTCNGEITSERLQKGLTCEKCEKEEKSLERLKTIEEELKEWEEVFTNHIKSKPWGLQVTWAKRVFFNTSFALLAPTGVGKTSFGLSLASFFQKKGKKSYIILPTKLLLEQVEQRLRSWGIAEKEILAFTGGLKKRKKERLLNGDFKILITTSMFLYKNWEIIPRDFAFIFVDDVDSFLKTAKNVDKVLYLLGLEMSDIEKTITLIKLKGKKEKKEEEKRKIEELNEELKKIREKIKGVLVLSSATANPRSFRIKLFRELLGFEVGVPSFYLRNIVDAYTEKDELISYLKRFGKGGLLFLPSDKGKEYIFKICEILKDNGINALSYEDLNEENLEKYKKGEIDILIGIASFRNPLARGLDLPDVCRYALFYGVPKIVISLKFEENLAHLLWALSSSRSFLVKRFPEYRNKINHWLLQLKKYQHLTEDFINQKENLKRKIFSLRAEIGEFFSKKEIIDFLKTSEEVTLRYGEEGYLMVVSDVTGYLQASGRVSRMYAGGITKGFSLIIVDDKIAFNHLKKKIRWFSDEINFLPIEEVDLEKIFSEINEDRKKIADIQKEKKDILKPVLIIVESPNKAKTIANFFGKPIRRRIGEYDVYETALEDRYLMITASFGHILDLAKEGGYYGVLLNSEIIPIYEPIEGKEGIINTLKKAANEADQVLIATDPDTEGEKIGWDIKQLLTPYIKDIRRMEFHEVTKRAIVKAIREPRDFDLNLIKAQILRRISDRWVGFEFSQFLHRAFSNPTLSAGRVQTPVLGWIIEREKATKQKIYQIWVNIEKDNKRLRLNFSFEDYSNAQKFFKDLKEIVIEKIGEREEIENPPPPYRTDTMLKDASDFLHLPLPKTMELAQTLFELGYITYHRTDSLRISDLGINIAKEFIKEEFGEEYFHKRTFKEGGAHECIRPTKILEPEELSSMLYSGQIEGLKKEHLFLYEMIFQRFIASQMRPVKVKVCDYLVKALTREERISLKTEILESGWEKMIKMEIYPPMAGRYDVEKKKEIKKRPKKYPYTYGELVWEMKTKGIGRPSTYAPIVEKLLERRYVREIKGFLLPTELGKAVYSYLKTIDEMKNFLSEEFTRQLEDLMDKVENGNADYQKILYDLYHHLKEIKSS</sequence>
<dbReference type="PANTHER" id="PTHR43505:SF1">
    <property type="entry name" value="REVERSE GYRASE"/>
    <property type="match status" value="1"/>
</dbReference>
<keyword evidence="3 14" id="KW-0963">Cytoplasm</keyword>
<dbReference type="GO" id="GO:0006265">
    <property type="term" value="P:DNA topological change"/>
    <property type="evidence" value="ECO:0007669"/>
    <property type="project" value="UniProtKB-UniRule"/>
</dbReference>
<keyword evidence="5 14" id="KW-0547">Nucleotide-binding</keyword>
<keyword evidence="8 14" id="KW-0067">ATP-binding</keyword>
<keyword evidence="4 14" id="KW-0479">Metal-binding</keyword>
<dbReference type="GO" id="GO:0160097">
    <property type="term" value="F:reverse gyrase activity"/>
    <property type="evidence" value="ECO:0007669"/>
    <property type="project" value="UniProtKB-UniRule"/>
</dbReference>
<dbReference type="InterPro" id="IPR013497">
    <property type="entry name" value="Topo_IA_cen"/>
</dbReference>
<dbReference type="InterPro" id="IPR014001">
    <property type="entry name" value="Helicase_ATP-bd"/>
</dbReference>
<dbReference type="SMART" id="SM00437">
    <property type="entry name" value="TOP1Ac"/>
    <property type="match status" value="1"/>
</dbReference>
<evidence type="ECO:0000256" key="9">
    <source>
        <dbReference type="ARBA" id="ARBA00023029"/>
    </source>
</evidence>
<dbReference type="GO" id="GO:0005524">
    <property type="term" value="F:ATP binding"/>
    <property type="evidence" value="ECO:0007669"/>
    <property type="project" value="UniProtKB-UniRule"/>
</dbReference>
<dbReference type="EMBL" id="DTHS01000014">
    <property type="protein sequence ID" value="HHR48366.1"/>
    <property type="molecule type" value="Genomic_DNA"/>
</dbReference>
<feature type="domain" description="Toprim" evidence="17">
    <location>
        <begin position="574"/>
        <end position="705"/>
    </location>
</feature>
<dbReference type="HAMAP" id="MF_01125">
    <property type="entry name" value="Reverse_gyrase"/>
    <property type="match status" value="1"/>
</dbReference>
<dbReference type="PANTHER" id="PTHR43505">
    <property type="entry name" value="REVERSE GYRASE"/>
    <property type="match status" value="1"/>
</dbReference>
<dbReference type="AlphaFoldDB" id="A0A7V6CMN8"/>
<dbReference type="InterPro" id="IPR013824">
    <property type="entry name" value="Topo_IA_cen_sub1"/>
</dbReference>
<dbReference type="CDD" id="cd00186">
    <property type="entry name" value="TOP1Ac"/>
    <property type="match status" value="1"/>
</dbReference>
<dbReference type="GO" id="GO:0008270">
    <property type="term" value="F:zinc ion binding"/>
    <property type="evidence" value="ECO:0007669"/>
    <property type="project" value="UniProtKB-UniRule"/>
</dbReference>
<comment type="subunit">
    <text evidence="2 14">Monomer.</text>
</comment>
<dbReference type="Gene3D" id="1.10.290.10">
    <property type="entry name" value="Topoisomerase I, domain 4"/>
    <property type="match status" value="1"/>
</dbReference>
<evidence type="ECO:0000259" key="20">
    <source>
        <dbReference type="PROSITE" id="PS52039"/>
    </source>
</evidence>
<keyword evidence="16" id="KW-0175">Coiled coil</keyword>
<dbReference type="Gene3D" id="3.40.50.300">
    <property type="entry name" value="P-loop containing nucleotide triphosphate hydrolases"/>
    <property type="match status" value="3"/>
</dbReference>
<comment type="similarity">
    <text evidence="12 14">In the N-terminal section; belongs to the DEAD box helicase family. DDVD subfamily.</text>
</comment>
<dbReference type="GO" id="GO:0005737">
    <property type="term" value="C:cytoplasm"/>
    <property type="evidence" value="ECO:0007669"/>
    <property type="project" value="UniProtKB-SubCell"/>
</dbReference>
<comment type="miscellaneous">
    <text evidence="14">This enzyme is the only unique feature of hyperthermophilic bacteria/archaea known and seems to be essential for adaptation to life at high temperatures. It may play a role in stabilization of DNA at high temperatures.</text>
</comment>
<dbReference type="InterPro" id="IPR040569">
    <property type="entry name" value="Znf_Rg"/>
</dbReference>
<evidence type="ECO:0000256" key="1">
    <source>
        <dbReference type="ARBA" id="ARBA00004496"/>
    </source>
</evidence>
<keyword evidence="7 14" id="KW-0862">Zinc</keyword>
<dbReference type="Gene3D" id="1.10.460.10">
    <property type="entry name" value="Topoisomerase I, domain 2"/>
    <property type="match status" value="1"/>
</dbReference>
<dbReference type="InterPro" id="IPR011545">
    <property type="entry name" value="DEAD/DEAH_box_helicase_dom"/>
</dbReference>
<dbReference type="SMART" id="SM00487">
    <property type="entry name" value="DEXDc"/>
    <property type="match status" value="1"/>
</dbReference>
<dbReference type="Pfam" id="PF17915">
    <property type="entry name" value="zf_Rg"/>
    <property type="match status" value="1"/>
</dbReference>
<dbReference type="PROSITE" id="PS51192">
    <property type="entry name" value="HELICASE_ATP_BIND_1"/>
    <property type="match status" value="1"/>
</dbReference>
<dbReference type="PRINTS" id="PR00417">
    <property type="entry name" value="PRTPISMRASEI"/>
</dbReference>
<evidence type="ECO:0000259" key="19">
    <source>
        <dbReference type="PROSITE" id="PS52036"/>
    </source>
</evidence>
<keyword evidence="10 14" id="KW-0238">DNA-binding</keyword>
<comment type="function">
    <text evidence="15">Modifies the topological state of DNA by introducing positive supercoils in an ATP-dependent process, increasing the linking number in steps of +1. Binds to single-stranded DNA, transiently cleaves and then rejoins the ends, introducing a positive supercoil in the process. The scissile phosphodiester is attacked by the catalytic tyrosine of the enzyme, resulting in the formation of a DNA-(5'-phosphotyrosyl)-enzyme intermediate. Involved in rewinding DNA strands in regions of the chromosome that have opened up to allow replication, transcription, DNA repair and/or for DNA protection.</text>
</comment>
<dbReference type="PROSITE" id="PS52039">
    <property type="entry name" value="TOPO_IA_2"/>
    <property type="match status" value="1"/>
</dbReference>
<feature type="domain" description="RG N-terminal-type" evidence="19">
    <location>
        <begin position="1"/>
        <end position="39"/>
    </location>
</feature>
<evidence type="ECO:0000256" key="8">
    <source>
        <dbReference type="ARBA" id="ARBA00022840"/>
    </source>
</evidence>
<dbReference type="GO" id="GO:0008094">
    <property type="term" value="F:ATP-dependent activity, acting on DNA"/>
    <property type="evidence" value="ECO:0007669"/>
    <property type="project" value="UniProtKB-UniRule"/>
</dbReference>
<dbReference type="InterPro" id="IPR006171">
    <property type="entry name" value="TOPRIM_dom"/>
</dbReference>
<dbReference type="EC" id="5.6.2.-" evidence="14"/>
<feature type="active site" description="O-(5'-phospho-DNA)-tyrosine intermediate" evidence="14">
    <location>
        <position position="868"/>
    </location>
</feature>
<dbReference type="Gene3D" id="2.60.510.20">
    <property type="match status" value="1"/>
</dbReference>
<evidence type="ECO:0000256" key="2">
    <source>
        <dbReference type="ARBA" id="ARBA00011245"/>
    </source>
</evidence>
<feature type="binding site" evidence="14">
    <location>
        <position position="67"/>
    </location>
    <ligand>
        <name>ATP</name>
        <dbReference type="ChEBI" id="CHEBI:30616"/>
    </ligand>
</feature>
<dbReference type="CDD" id="cd18798">
    <property type="entry name" value="SF2_C_reverse_gyrase"/>
    <property type="match status" value="1"/>
</dbReference>
<evidence type="ECO:0000256" key="11">
    <source>
        <dbReference type="ARBA" id="ARBA00023235"/>
    </source>
</evidence>
<evidence type="ECO:0000256" key="16">
    <source>
        <dbReference type="SAM" id="Coils"/>
    </source>
</evidence>
<dbReference type="InterPro" id="IPR003602">
    <property type="entry name" value="Topo_IA_DNA-bd_dom"/>
</dbReference>
<keyword evidence="14 21" id="KW-0378">Hydrolase</keyword>
<dbReference type="SMART" id="SM00493">
    <property type="entry name" value="TOPRIM"/>
    <property type="match status" value="1"/>
</dbReference>
<dbReference type="GO" id="GO:0016787">
    <property type="term" value="F:hydrolase activity"/>
    <property type="evidence" value="ECO:0007669"/>
    <property type="project" value="UniProtKB-KW"/>
</dbReference>
<feature type="coiled-coil region" evidence="16">
    <location>
        <begin position="214"/>
        <end position="251"/>
    </location>
</feature>
<proteinExistence type="inferred from homology"/>
<dbReference type="NCBIfam" id="TIGR01054">
    <property type="entry name" value="rgy"/>
    <property type="match status" value="1"/>
</dbReference>
<evidence type="ECO:0000259" key="18">
    <source>
        <dbReference type="PROSITE" id="PS51192"/>
    </source>
</evidence>
<dbReference type="GO" id="GO:0006260">
    <property type="term" value="P:DNA replication"/>
    <property type="evidence" value="ECO:0007669"/>
    <property type="project" value="UniProtKB-UniRule"/>
</dbReference>
<reference evidence="21" key="1">
    <citation type="journal article" date="2020" name="mSystems">
        <title>Genome- and Community-Level Interaction Insights into Carbon Utilization and Element Cycling Functions of Hydrothermarchaeota in Hydrothermal Sediment.</title>
        <authorList>
            <person name="Zhou Z."/>
            <person name="Liu Y."/>
            <person name="Xu W."/>
            <person name="Pan J."/>
            <person name="Luo Z.H."/>
            <person name="Li M."/>
        </authorList>
    </citation>
    <scope>NUCLEOTIDE SEQUENCE [LARGE SCALE GENOMIC DNA]</scope>
    <source>
        <strain evidence="21">SpSt-791</strain>
    </source>
</reference>